<evidence type="ECO:0000259" key="1">
    <source>
        <dbReference type="Pfam" id="PF02498"/>
    </source>
</evidence>
<dbReference type="RefSeq" id="WP_253656680.1">
    <property type="nucleotide sequence ID" value="NZ_BAAAOE010000001.1"/>
</dbReference>
<feature type="domain" description="Antirepressor protein C-terminal" evidence="2">
    <location>
        <begin position="166"/>
        <end position="275"/>
    </location>
</feature>
<accession>A0ABT1H7J1</accession>
<organism evidence="3 4">
    <name type="scientific">Williamsia serinedens</name>
    <dbReference type="NCBI Taxonomy" id="391736"/>
    <lineage>
        <taxon>Bacteria</taxon>
        <taxon>Bacillati</taxon>
        <taxon>Actinomycetota</taxon>
        <taxon>Actinomycetes</taxon>
        <taxon>Mycobacteriales</taxon>
        <taxon>Nocardiaceae</taxon>
        <taxon>Williamsia</taxon>
    </lineage>
</organism>
<name>A0ABT1H7J1_9NOCA</name>
<proteinExistence type="predicted"/>
<evidence type="ECO:0000313" key="4">
    <source>
        <dbReference type="Proteomes" id="UP001205740"/>
    </source>
</evidence>
<keyword evidence="4" id="KW-1185">Reference proteome</keyword>
<dbReference type="Pfam" id="PF03374">
    <property type="entry name" value="ANT"/>
    <property type="match status" value="1"/>
</dbReference>
<dbReference type="Pfam" id="PF02498">
    <property type="entry name" value="Bro-N"/>
    <property type="match status" value="1"/>
</dbReference>
<feature type="domain" description="Bro-N" evidence="1">
    <location>
        <begin position="19"/>
        <end position="111"/>
    </location>
</feature>
<evidence type="ECO:0000313" key="3">
    <source>
        <dbReference type="EMBL" id="MCP2163111.1"/>
    </source>
</evidence>
<protein>
    <submittedName>
        <fullName evidence="3">DNA-damage-inducible protein D</fullName>
    </submittedName>
</protein>
<comment type="caution">
    <text evidence="3">The sequence shown here is derived from an EMBL/GenBank/DDBJ whole genome shotgun (WGS) entry which is preliminary data.</text>
</comment>
<sequence>MHDQNNLPQHSGTSPFDAIRRVTPEGREYWSARELMPMLGYEEWRKFAGAIDRARISASNAGHTPSDHFVGAAKMVETGSNAVRRIDDRHLSRFACYLVAQNGDPRKPAIADAQSYFAIKTRQAEVAAQERPTFLIPKTYAGALRAAAEQAERAELAEQQNKALTARIEKDAPLVAKAESHSNADNASINRQAFAREVQQWGLLQGVKVLQEHVYEVLRQHGMLVAGNRSDRNHATAQAVKAGWAWTKKDTTPEGYATATTYIRAKGQDLAWKWITDHVREFGDLRPRGVA</sequence>
<evidence type="ECO:0000259" key="2">
    <source>
        <dbReference type="Pfam" id="PF03374"/>
    </source>
</evidence>
<dbReference type="InterPro" id="IPR003497">
    <property type="entry name" value="BRO_N_domain"/>
</dbReference>
<gene>
    <name evidence="3" type="ORF">LX12_004324</name>
</gene>
<dbReference type="Proteomes" id="UP001205740">
    <property type="component" value="Unassembled WGS sequence"/>
</dbReference>
<reference evidence="3 4" key="1">
    <citation type="submission" date="2022-06" db="EMBL/GenBank/DDBJ databases">
        <title>Genomic Encyclopedia of Archaeal and Bacterial Type Strains, Phase II (KMG-II): from individual species to whole genera.</title>
        <authorList>
            <person name="Goeker M."/>
        </authorList>
    </citation>
    <scope>NUCLEOTIDE SEQUENCE [LARGE SCALE GENOMIC DNA]</scope>
    <source>
        <strain evidence="3 4">DSM 45037</strain>
    </source>
</reference>
<dbReference type="EMBL" id="JAMTCG010000015">
    <property type="protein sequence ID" value="MCP2163111.1"/>
    <property type="molecule type" value="Genomic_DNA"/>
</dbReference>
<dbReference type="InterPro" id="IPR005039">
    <property type="entry name" value="Ant_C"/>
</dbReference>